<evidence type="ECO:0000256" key="2">
    <source>
        <dbReference type="ARBA" id="ARBA00022801"/>
    </source>
</evidence>
<dbReference type="Pfam" id="PF13279">
    <property type="entry name" value="4HBT_2"/>
    <property type="match status" value="1"/>
</dbReference>
<keyword evidence="4" id="KW-1185">Reference proteome</keyword>
<proteinExistence type="inferred from homology"/>
<dbReference type="PIRSF" id="PIRSF003230">
    <property type="entry name" value="YbgC"/>
    <property type="match status" value="1"/>
</dbReference>
<keyword evidence="2" id="KW-0378">Hydrolase</keyword>
<protein>
    <recommendedName>
        <fullName evidence="5">Acyl-CoA thioester hydrolase</fullName>
    </recommendedName>
</protein>
<evidence type="ECO:0000256" key="1">
    <source>
        <dbReference type="ARBA" id="ARBA00005953"/>
    </source>
</evidence>
<reference evidence="3" key="1">
    <citation type="submission" date="2017-08" db="EMBL/GenBank/DDBJ databases">
        <authorList>
            <person name="Imhoff J.F."/>
            <person name="Rahn T."/>
            <person name="Kuenzel S."/>
            <person name="Neulinger S.C."/>
        </authorList>
    </citation>
    <scope>NUCLEOTIDE SEQUENCE</scope>
    <source>
        <strain evidence="3">DSM 9154</strain>
    </source>
</reference>
<comment type="similarity">
    <text evidence="1">Belongs to the 4-hydroxybenzoyl-CoA thioesterase family.</text>
</comment>
<comment type="caution">
    <text evidence="3">The sequence shown here is derived from an EMBL/GenBank/DDBJ whole genome shotgun (WGS) entry which is preliminary data.</text>
</comment>
<dbReference type="GO" id="GO:0047617">
    <property type="term" value="F:fatty acyl-CoA hydrolase activity"/>
    <property type="evidence" value="ECO:0007669"/>
    <property type="project" value="TreeGrafter"/>
</dbReference>
<dbReference type="PANTHER" id="PTHR31793">
    <property type="entry name" value="4-HYDROXYBENZOYL-COA THIOESTERASE FAMILY MEMBER"/>
    <property type="match status" value="1"/>
</dbReference>
<dbReference type="Proteomes" id="UP000778970">
    <property type="component" value="Unassembled WGS sequence"/>
</dbReference>
<dbReference type="NCBIfam" id="TIGR00051">
    <property type="entry name" value="YbgC/FadM family acyl-CoA thioesterase"/>
    <property type="match status" value="1"/>
</dbReference>
<evidence type="ECO:0008006" key="5">
    <source>
        <dbReference type="Google" id="ProtNLM"/>
    </source>
</evidence>
<sequence length="136" mass="15854">MWMRIYYEDTDAAGIVYYANYLRYAERARTEMLRLVGIGQRRLMEERGLAFAVAGAEVDYLSPARLDDVLEIRSFCRKFGRVQLTIEQCLVHALERREIARARVRVACLDTNTRPARLPDDVLRALDPYKQLQEPT</sequence>
<dbReference type="PANTHER" id="PTHR31793:SF37">
    <property type="entry name" value="ACYL-COA THIOESTER HYDROLASE YBGC"/>
    <property type="match status" value="1"/>
</dbReference>
<dbReference type="CDD" id="cd00586">
    <property type="entry name" value="4HBT"/>
    <property type="match status" value="1"/>
</dbReference>
<dbReference type="SUPFAM" id="SSF54637">
    <property type="entry name" value="Thioesterase/thiol ester dehydrase-isomerase"/>
    <property type="match status" value="1"/>
</dbReference>
<dbReference type="Gene3D" id="3.10.129.10">
    <property type="entry name" value="Hotdog Thioesterase"/>
    <property type="match status" value="1"/>
</dbReference>
<dbReference type="InterPro" id="IPR029069">
    <property type="entry name" value="HotDog_dom_sf"/>
</dbReference>
<dbReference type="InterPro" id="IPR050563">
    <property type="entry name" value="4-hydroxybenzoyl-CoA_TE"/>
</dbReference>
<name>A0A934QHV8_9PROT</name>
<reference evidence="3" key="2">
    <citation type="journal article" date="2020" name="Microorganisms">
        <title>Osmotic Adaptation and Compatible Solute Biosynthesis of Phototrophic Bacteria as Revealed from Genome Analyses.</title>
        <authorList>
            <person name="Imhoff J.F."/>
            <person name="Rahn T."/>
            <person name="Kunzel S."/>
            <person name="Keller A."/>
            <person name="Neulinger S.C."/>
        </authorList>
    </citation>
    <scope>NUCLEOTIDE SEQUENCE</scope>
    <source>
        <strain evidence="3">DSM 9154</strain>
    </source>
</reference>
<organism evidence="3 4">
    <name type="scientific">Rhodovibrio salinarum</name>
    <dbReference type="NCBI Taxonomy" id="1087"/>
    <lineage>
        <taxon>Bacteria</taxon>
        <taxon>Pseudomonadati</taxon>
        <taxon>Pseudomonadota</taxon>
        <taxon>Alphaproteobacteria</taxon>
        <taxon>Rhodospirillales</taxon>
        <taxon>Rhodovibrionaceae</taxon>
        <taxon>Rhodovibrio</taxon>
    </lineage>
</organism>
<dbReference type="FunFam" id="3.10.129.10:FF:000004">
    <property type="entry name" value="Tol-pal system-associated acyl-CoA thioesterase"/>
    <property type="match status" value="1"/>
</dbReference>
<evidence type="ECO:0000313" key="3">
    <source>
        <dbReference type="EMBL" id="MBK1697321.1"/>
    </source>
</evidence>
<dbReference type="InterPro" id="IPR006684">
    <property type="entry name" value="YbgC/YbaW"/>
</dbReference>
<gene>
    <name evidence="3" type="ORF">CKO21_08680</name>
</gene>
<evidence type="ECO:0000313" key="4">
    <source>
        <dbReference type="Proteomes" id="UP000778970"/>
    </source>
</evidence>
<dbReference type="AlphaFoldDB" id="A0A934QHV8"/>
<dbReference type="EMBL" id="NRRE01000022">
    <property type="protein sequence ID" value="MBK1697321.1"/>
    <property type="molecule type" value="Genomic_DNA"/>
</dbReference>
<accession>A0A934QHV8</accession>